<feature type="transmembrane region" description="Helical" evidence="2">
    <location>
        <begin position="27"/>
        <end position="47"/>
    </location>
</feature>
<gene>
    <name evidence="3" type="ORF">CA85_25500</name>
</gene>
<dbReference type="EMBL" id="SJPK01000005">
    <property type="protein sequence ID" value="TWT66455.1"/>
    <property type="molecule type" value="Genomic_DNA"/>
</dbReference>
<keyword evidence="2" id="KW-0812">Transmembrane</keyword>
<evidence type="ECO:0008006" key="5">
    <source>
        <dbReference type="Google" id="ProtNLM"/>
    </source>
</evidence>
<organism evidence="3 4">
    <name type="scientific">Allorhodopirellula solitaria</name>
    <dbReference type="NCBI Taxonomy" id="2527987"/>
    <lineage>
        <taxon>Bacteria</taxon>
        <taxon>Pseudomonadati</taxon>
        <taxon>Planctomycetota</taxon>
        <taxon>Planctomycetia</taxon>
        <taxon>Pirellulales</taxon>
        <taxon>Pirellulaceae</taxon>
        <taxon>Allorhodopirellula</taxon>
    </lineage>
</organism>
<feature type="region of interest" description="Disordered" evidence="1">
    <location>
        <begin position="146"/>
        <end position="165"/>
    </location>
</feature>
<keyword evidence="2" id="KW-1133">Transmembrane helix</keyword>
<keyword evidence="4" id="KW-1185">Reference proteome</keyword>
<evidence type="ECO:0000313" key="4">
    <source>
        <dbReference type="Proteomes" id="UP000318053"/>
    </source>
</evidence>
<evidence type="ECO:0000256" key="1">
    <source>
        <dbReference type="SAM" id="MobiDB-lite"/>
    </source>
</evidence>
<dbReference type="Proteomes" id="UP000318053">
    <property type="component" value="Unassembled WGS sequence"/>
</dbReference>
<reference evidence="3 4" key="1">
    <citation type="submission" date="2019-02" db="EMBL/GenBank/DDBJ databases">
        <title>Deep-cultivation of Planctomycetes and their phenomic and genomic characterization uncovers novel biology.</title>
        <authorList>
            <person name="Wiegand S."/>
            <person name="Jogler M."/>
            <person name="Boedeker C."/>
            <person name="Pinto D."/>
            <person name="Vollmers J."/>
            <person name="Rivas-Marin E."/>
            <person name="Kohn T."/>
            <person name="Peeters S.H."/>
            <person name="Heuer A."/>
            <person name="Rast P."/>
            <person name="Oberbeckmann S."/>
            <person name="Bunk B."/>
            <person name="Jeske O."/>
            <person name="Meyerdierks A."/>
            <person name="Storesund J.E."/>
            <person name="Kallscheuer N."/>
            <person name="Luecker S."/>
            <person name="Lage O.M."/>
            <person name="Pohl T."/>
            <person name="Merkel B.J."/>
            <person name="Hornburger P."/>
            <person name="Mueller R.-W."/>
            <person name="Bruemmer F."/>
            <person name="Labrenz M."/>
            <person name="Spormann A.M."/>
            <person name="Op Den Camp H."/>
            <person name="Overmann J."/>
            <person name="Amann R."/>
            <person name="Jetten M.S.M."/>
            <person name="Mascher T."/>
            <person name="Medema M.H."/>
            <person name="Devos D.P."/>
            <person name="Kaster A.-K."/>
            <person name="Ovreas L."/>
            <person name="Rohde M."/>
            <person name="Galperin M.Y."/>
            <person name="Jogler C."/>
        </authorList>
    </citation>
    <scope>NUCLEOTIDE SEQUENCE [LARGE SCALE GENOMIC DNA]</scope>
    <source>
        <strain evidence="3 4">CA85</strain>
    </source>
</reference>
<sequence>MSNDSPPKGRPPIRMGSSVMKLSIPQLLGYLWAAPNTLLGIAIGLLLGGRFQRVDGVLEVHGRHVARVLARMIVPAAALTMGHVVFGRDLEALARTRNHERVHVHQYAIWGPFFLPTYLGVSLWLYARGRDGYRDNPFEIQAYAIDDPGCPQSPRPQARSDDGLD</sequence>
<proteinExistence type="predicted"/>
<keyword evidence="2" id="KW-0472">Membrane</keyword>
<dbReference type="AlphaFoldDB" id="A0A5C5XX26"/>
<evidence type="ECO:0000256" key="2">
    <source>
        <dbReference type="SAM" id="Phobius"/>
    </source>
</evidence>
<name>A0A5C5XX26_9BACT</name>
<feature type="transmembrane region" description="Helical" evidence="2">
    <location>
        <begin position="68"/>
        <end position="87"/>
    </location>
</feature>
<protein>
    <recommendedName>
        <fullName evidence="5">Signal peptide prediction</fullName>
    </recommendedName>
</protein>
<accession>A0A5C5XX26</accession>
<feature type="transmembrane region" description="Helical" evidence="2">
    <location>
        <begin position="107"/>
        <end position="127"/>
    </location>
</feature>
<comment type="caution">
    <text evidence="3">The sequence shown here is derived from an EMBL/GenBank/DDBJ whole genome shotgun (WGS) entry which is preliminary data.</text>
</comment>
<evidence type="ECO:0000313" key="3">
    <source>
        <dbReference type="EMBL" id="TWT66455.1"/>
    </source>
</evidence>